<comment type="caution">
    <text evidence="2">The sequence shown here is derived from an EMBL/GenBank/DDBJ whole genome shotgun (WGS) entry which is preliminary data.</text>
</comment>
<dbReference type="PROSITE" id="PS51832">
    <property type="entry name" value="HD_GYP"/>
    <property type="match status" value="1"/>
</dbReference>
<proteinExistence type="predicted"/>
<dbReference type="InterPro" id="IPR003607">
    <property type="entry name" value="HD/PDEase_dom"/>
</dbReference>
<dbReference type="SMART" id="SM00471">
    <property type="entry name" value="HDc"/>
    <property type="match status" value="1"/>
</dbReference>
<gene>
    <name evidence="2" type="ORF">E3J38_09490</name>
</gene>
<dbReference type="PANTHER" id="PTHR43155">
    <property type="entry name" value="CYCLIC DI-GMP PHOSPHODIESTERASE PA4108-RELATED"/>
    <property type="match status" value="1"/>
</dbReference>
<name>A0A523XEP5_UNCT6</name>
<sequence length="178" mass="19775">DPYTAVHQRRVAELARLVGEKMGLDKNRLQGLYIGGLLHDIGKISAPETILTKSGKLTDEEWSLIRVHTKRGHEILQGTNLPWPVAEMALHHHERLDGSGYPCRISGDELSLEVRILGVCDVVEAMSSHRPYRPARSKKEVCEELVSGRGTKYDASIVDIMFQIIESGELGSLLSPPE</sequence>
<dbReference type="AlphaFoldDB" id="A0A523XEP5"/>
<dbReference type="InterPro" id="IPR037522">
    <property type="entry name" value="HD_GYP_dom"/>
</dbReference>
<protein>
    <submittedName>
        <fullName evidence="2">HD-GYP domain-containing protein</fullName>
    </submittedName>
</protein>
<organism evidence="2 3">
    <name type="scientific">candidate division TA06 bacterium</name>
    <dbReference type="NCBI Taxonomy" id="2250710"/>
    <lineage>
        <taxon>Bacteria</taxon>
        <taxon>Bacteria division TA06</taxon>
    </lineage>
</organism>
<dbReference type="SUPFAM" id="SSF109604">
    <property type="entry name" value="HD-domain/PDEase-like"/>
    <property type="match status" value="1"/>
</dbReference>
<accession>A0A523XEP5</accession>
<feature type="non-terminal residue" evidence="2">
    <location>
        <position position="1"/>
    </location>
</feature>
<dbReference type="Gene3D" id="1.10.3210.10">
    <property type="entry name" value="Hypothetical protein af1432"/>
    <property type="match status" value="1"/>
</dbReference>
<dbReference type="NCBIfam" id="TIGR00277">
    <property type="entry name" value="HDIG"/>
    <property type="match status" value="1"/>
</dbReference>
<evidence type="ECO:0000313" key="2">
    <source>
        <dbReference type="EMBL" id="TET77746.1"/>
    </source>
</evidence>
<dbReference type="InterPro" id="IPR006675">
    <property type="entry name" value="HDIG_dom"/>
</dbReference>
<dbReference type="EMBL" id="SOIP01000546">
    <property type="protein sequence ID" value="TET77746.1"/>
    <property type="molecule type" value="Genomic_DNA"/>
</dbReference>
<dbReference type="Proteomes" id="UP000315534">
    <property type="component" value="Unassembled WGS sequence"/>
</dbReference>
<dbReference type="CDD" id="cd00077">
    <property type="entry name" value="HDc"/>
    <property type="match status" value="1"/>
</dbReference>
<feature type="domain" description="HD-GYP" evidence="1">
    <location>
        <begin position="1"/>
        <end position="177"/>
    </location>
</feature>
<dbReference type="PANTHER" id="PTHR43155:SF2">
    <property type="entry name" value="CYCLIC DI-GMP PHOSPHODIESTERASE PA4108"/>
    <property type="match status" value="1"/>
</dbReference>
<reference evidence="2 3" key="1">
    <citation type="submission" date="2019-03" db="EMBL/GenBank/DDBJ databases">
        <title>Metabolic potential of uncultured bacteria and archaea associated with petroleum seepage in deep-sea sediments.</title>
        <authorList>
            <person name="Dong X."/>
            <person name="Hubert C."/>
        </authorList>
    </citation>
    <scope>NUCLEOTIDE SEQUENCE [LARGE SCALE GENOMIC DNA]</scope>
    <source>
        <strain evidence="2">E29_bin36</strain>
    </source>
</reference>
<evidence type="ECO:0000259" key="1">
    <source>
        <dbReference type="PROSITE" id="PS51832"/>
    </source>
</evidence>
<dbReference type="Pfam" id="PF13487">
    <property type="entry name" value="HD_5"/>
    <property type="match status" value="1"/>
</dbReference>
<evidence type="ECO:0000313" key="3">
    <source>
        <dbReference type="Proteomes" id="UP000315534"/>
    </source>
</evidence>